<dbReference type="InterPro" id="IPR036188">
    <property type="entry name" value="FAD/NAD-bd_sf"/>
</dbReference>
<dbReference type="Pfam" id="PF07992">
    <property type="entry name" value="Pyr_redox_2"/>
    <property type="match status" value="1"/>
</dbReference>
<dbReference type="SUPFAM" id="SSF51905">
    <property type="entry name" value="FAD/NAD(P)-binding domain"/>
    <property type="match status" value="1"/>
</dbReference>
<evidence type="ECO:0000256" key="8">
    <source>
        <dbReference type="PIRSR" id="PIRSR000350-2"/>
    </source>
</evidence>
<dbReference type="PRINTS" id="PR00411">
    <property type="entry name" value="PNDRDTASEI"/>
</dbReference>
<feature type="active site" description="Proton acceptor" evidence="8">
    <location>
        <position position="436"/>
    </location>
</feature>
<evidence type="ECO:0000256" key="3">
    <source>
        <dbReference type="ARBA" id="ARBA00022827"/>
    </source>
</evidence>
<sequence>MEGVIFLADYDLLVIGSGPGGYIAAEEAAKSGLKTAVVDKGPVGGTCLNSGCIPIQSYVQNGRWALQSKQLAKYGLAQASDDIDFKALKARKDQVVQQNQQGILQIFKSNGIDFIEGEAVFVKDKTFKVNDQTLSAKNILLATGSRVLEPTIPGIEEVDYLTHESFFHMEDLPEHLVIVGASEHGVEFAFAMAALGVKVSLIEEKATIIPNQVKEVQDYVKQLFKKLSVEVIEGVAIDHLSSDQVHLSDGQEIGFDQLLLMLSRRPDLTMVKTMGLELDKKGTYLAVDENYQSSSPGIYGVGDLIGSWPFAHAASHEGIKAVKAILGQAEYPLDFNAVPRKMAVDVDVESFGLHEDQAKEAGYDVMSHQIPFMMNGAAAALEESEGFVNIISERQYGQILGGLVVGHGASEIMHILLAVYQCEGTIDELAQMVFAHPTLSETIGDVAKALVRKY</sequence>
<dbReference type="Proteomes" id="UP000251923">
    <property type="component" value="Unassembled WGS sequence"/>
</dbReference>
<reference evidence="14 15" key="1">
    <citation type="submission" date="2018-04" db="EMBL/GenBank/DDBJ databases">
        <title>Aerococcus urinae genomes.</title>
        <authorList>
            <person name="Hilt E."/>
            <person name="Gilbert N.M."/>
            <person name="Thomas-White K."/>
            <person name="Putonti C."/>
            <person name="Lewis A.L."/>
            <person name="Visck K.L."/>
            <person name="Wolfe A.J."/>
        </authorList>
    </citation>
    <scope>NUCLEOTIDE SEQUENCE [LARGE SCALE GENOMIC DNA]</scope>
    <source>
        <strain evidence="14 15">UMB7480</strain>
    </source>
</reference>
<evidence type="ECO:0000256" key="2">
    <source>
        <dbReference type="ARBA" id="ARBA00022630"/>
    </source>
</evidence>
<dbReference type="PANTHER" id="PTHR22912:SF217">
    <property type="entry name" value="DIHYDROLIPOYL DEHYDROGENASE"/>
    <property type="match status" value="1"/>
</dbReference>
<evidence type="ECO:0000256" key="6">
    <source>
        <dbReference type="ARBA" id="ARBA00023157"/>
    </source>
</evidence>
<dbReference type="InterPro" id="IPR001100">
    <property type="entry name" value="Pyr_nuc-diS_OxRdtase"/>
</dbReference>
<evidence type="ECO:0000256" key="4">
    <source>
        <dbReference type="ARBA" id="ARBA00023002"/>
    </source>
</evidence>
<evidence type="ECO:0000256" key="7">
    <source>
        <dbReference type="ARBA" id="ARBA00023284"/>
    </source>
</evidence>
<accession>A0A329NUC4</accession>
<comment type="cofactor">
    <cofactor evidence="9">
        <name>FAD</name>
        <dbReference type="ChEBI" id="CHEBI:57692"/>
    </cofactor>
    <text evidence="9">Binds 1 FAD per subunit.</text>
</comment>
<protein>
    <submittedName>
        <fullName evidence="14">Dihydrolipoyl dehydrogenase</fullName>
    </submittedName>
</protein>
<evidence type="ECO:0000256" key="10">
    <source>
        <dbReference type="PIRSR" id="PIRSR000350-4"/>
    </source>
</evidence>
<keyword evidence="5 9" id="KW-0520">NAD</keyword>
<feature type="disulfide bond" description="Redox-active" evidence="10">
    <location>
        <begin position="47"/>
        <end position="52"/>
    </location>
</feature>
<evidence type="ECO:0000256" key="1">
    <source>
        <dbReference type="ARBA" id="ARBA00007532"/>
    </source>
</evidence>
<dbReference type="GO" id="GO:0050660">
    <property type="term" value="F:flavin adenine dinucleotide binding"/>
    <property type="evidence" value="ECO:0007669"/>
    <property type="project" value="TreeGrafter"/>
</dbReference>
<keyword evidence="7 11" id="KW-0676">Redox-active center</keyword>
<dbReference type="InterPro" id="IPR016156">
    <property type="entry name" value="FAD/NAD-linked_Rdtase_dimer_sf"/>
</dbReference>
<dbReference type="GO" id="GO:0006103">
    <property type="term" value="P:2-oxoglutarate metabolic process"/>
    <property type="evidence" value="ECO:0007669"/>
    <property type="project" value="TreeGrafter"/>
</dbReference>
<feature type="binding site" evidence="9">
    <location>
        <position position="203"/>
    </location>
    <ligand>
        <name>NAD(+)</name>
        <dbReference type="ChEBI" id="CHEBI:57540"/>
    </ligand>
</feature>
<dbReference type="InterPro" id="IPR050151">
    <property type="entry name" value="Class-I_Pyr_Nuc-Dis_Oxidored"/>
</dbReference>
<dbReference type="Gene3D" id="3.30.390.30">
    <property type="match status" value="1"/>
</dbReference>
<name>A0A329NUC4_9LACT</name>
<evidence type="ECO:0000256" key="11">
    <source>
        <dbReference type="RuleBase" id="RU003691"/>
    </source>
</evidence>
<gene>
    <name evidence="14" type="ORF">DBT54_09185</name>
</gene>
<dbReference type="SUPFAM" id="SSF55424">
    <property type="entry name" value="FAD/NAD-linked reductases, dimerisation (C-terminal) domain"/>
    <property type="match status" value="1"/>
</dbReference>
<feature type="binding site" evidence="9">
    <location>
        <begin position="143"/>
        <end position="145"/>
    </location>
    <ligand>
        <name>FAD</name>
        <dbReference type="ChEBI" id="CHEBI:57692"/>
    </ligand>
</feature>
<dbReference type="AlphaFoldDB" id="A0A329NUC4"/>
<keyword evidence="6" id="KW-1015">Disulfide bond</keyword>
<dbReference type="InterPro" id="IPR012999">
    <property type="entry name" value="Pyr_OxRdtase_I_AS"/>
</dbReference>
<keyword evidence="2 11" id="KW-0285">Flavoprotein</keyword>
<proteinExistence type="inferred from homology"/>
<keyword evidence="9" id="KW-0547">Nucleotide-binding</keyword>
<dbReference type="InterPro" id="IPR004099">
    <property type="entry name" value="Pyr_nucl-diS_OxRdtase_dimer"/>
</dbReference>
<dbReference type="PROSITE" id="PS00076">
    <property type="entry name" value="PYRIDINE_REDOX_1"/>
    <property type="match status" value="1"/>
</dbReference>
<comment type="similarity">
    <text evidence="1 11">Belongs to the class-I pyridine nucleotide-disulfide oxidoreductase family.</text>
</comment>
<dbReference type="PANTHER" id="PTHR22912">
    <property type="entry name" value="DISULFIDE OXIDOREDUCTASE"/>
    <property type="match status" value="1"/>
</dbReference>
<evidence type="ECO:0000313" key="15">
    <source>
        <dbReference type="Proteomes" id="UP000251923"/>
    </source>
</evidence>
<evidence type="ECO:0000313" key="14">
    <source>
        <dbReference type="EMBL" id="RAV77285.1"/>
    </source>
</evidence>
<evidence type="ECO:0000256" key="5">
    <source>
        <dbReference type="ARBA" id="ARBA00023027"/>
    </source>
</evidence>
<dbReference type="Pfam" id="PF02852">
    <property type="entry name" value="Pyr_redox_dim"/>
    <property type="match status" value="1"/>
</dbReference>
<dbReference type="PRINTS" id="PR00368">
    <property type="entry name" value="FADPNR"/>
</dbReference>
<evidence type="ECO:0000259" key="13">
    <source>
        <dbReference type="Pfam" id="PF07992"/>
    </source>
</evidence>
<dbReference type="PIRSF" id="PIRSF000350">
    <property type="entry name" value="Mercury_reductase_MerA"/>
    <property type="match status" value="1"/>
</dbReference>
<evidence type="ECO:0000256" key="9">
    <source>
        <dbReference type="PIRSR" id="PIRSR000350-3"/>
    </source>
</evidence>
<keyword evidence="4 11" id="KW-0560">Oxidoreductase</keyword>
<dbReference type="InterPro" id="IPR023753">
    <property type="entry name" value="FAD/NAD-binding_dom"/>
</dbReference>
<feature type="domain" description="FAD/NAD(P)-binding" evidence="13">
    <location>
        <begin position="10"/>
        <end position="318"/>
    </location>
</feature>
<feature type="binding site" evidence="9">
    <location>
        <position position="303"/>
    </location>
    <ligand>
        <name>FAD</name>
        <dbReference type="ChEBI" id="CHEBI:57692"/>
    </ligand>
</feature>
<feature type="binding site" evidence="9">
    <location>
        <begin position="180"/>
        <end position="187"/>
    </location>
    <ligand>
        <name>NAD(+)</name>
        <dbReference type="ChEBI" id="CHEBI:57540"/>
    </ligand>
</feature>
<dbReference type="GO" id="GO:0004148">
    <property type="term" value="F:dihydrolipoyl dehydrogenase (NADH) activity"/>
    <property type="evidence" value="ECO:0007669"/>
    <property type="project" value="TreeGrafter"/>
</dbReference>
<dbReference type="EMBL" id="QMHM01000029">
    <property type="protein sequence ID" value="RAV77285.1"/>
    <property type="molecule type" value="Genomic_DNA"/>
</dbReference>
<feature type="domain" description="Pyridine nucleotide-disulphide oxidoreductase dimerisation" evidence="12">
    <location>
        <begin position="339"/>
        <end position="445"/>
    </location>
</feature>
<organism evidence="14 15">
    <name type="scientific">Aerococcus urinae</name>
    <dbReference type="NCBI Taxonomy" id="1376"/>
    <lineage>
        <taxon>Bacteria</taxon>
        <taxon>Bacillati</taxon>
        <taxon>Bacillota</taxon>
        <taxon>Bacilli</taxon>
        <taxon>Lactobacillales</taxon>
        <taxon>Aerococcaceae</taxon>
        <taxon>Aerococcus</taxon>
    </lineage>
</organism>
<keyword evidence="3 9" id="KW-0274">FAD</keyword>
<comment type="caution">
    <text evidence="14">The sequence shown here is derived from an EMBL/GenBank/DDBJ whole genome shotgun (WGS) entry which is preliminary data.</text>
</comment>
<evidence type="ECO:0000259" key="12">
    <source>
        <dbReference type="Pfam" id="PF02852"/>
    </source>
</evidence>
<dbReference type="Gene3D" id="3.50.50.60">
    <property type="entry name" value="FAD/NAD(P)-binding domain"/>
    <property type="match status" value="2"/>
</dbReference>